<proteinExistence type="predicted"/>
<evidence type="ECO:0000256" key="1">
    <source>
        <dbReference type="SAM" id="MobiDB-lite"/>
    </source>
</evidence>
<name>A0A8S4RXS4_9NEOP</name>
<dbReference type="Proteomes" id="UP000838756">
    <property type="component" value="Unassembled WGS sequence"/>
</dbReference>
<reference evidence="2" key="1">
    <citation type="submission" date="2022-03" db="EMBL/GenBank/DDBJ databases">
        <authorList>
            <person name="Lindestad O."/>
        </authorList>
    </citation>
    <scope>NUCLEOTIDE SEQUENCE</scope>
</reference>
<accession>A0A8S4RXS4</accession>
<sequence length="130" mass="14586">MELGENRQSWNACLLTECEHARIDLRPIVNPRTPVLFTHSGADLSFRSHTEKVGEKIDLKRRQEEEGVEVETYADKLSERVFVDTHVRCPPDLQSGGLVSPQTPATAMPAPNRRFSEGPKDAYLAVLQTT</sequence>
<gene>
    <name evidence="2" type="primary">jg12699</name>
    <name evidence="2" type="ORF">PAEG_LOCUS19869</name>
</gene>
<organism evidence="2 3">
    <name type="scientific">Pararge aegeria aegeria</name>
    <dbReference type="NCBI Taxonomy" id="348720"/>
    <lineage>
        <taxon>Eukaryota</taxon>
        <taxon>Metazoa</taxon>
        <taxon>Ecdysozoa</taxon>
        <taxon>Arthropoda</taxon>
        <taxon>Hexapoda</taxon>
        <taxon>Insecta</taxon>
        <taxon>Pterygota</taxon>
        <taxon>Neoptera</taxon>
        <taxon>Endopterygota</taxon>
        <taxon>Lepidoptera</taxon>
        <taxon>Glossata</taxon>
        <taxon>Ditrysia</taxon>
        <taxon>Papilionoidea</taxon>
        <taxon>Nymphalidae</taxon>
        <taxon>Satyrinae</taxon>
        <taxon>Satyrini</taxon>
        <taxon>Parargina</taxon>
        <taxon>Pararge</taxon>
    </lineage>
</organism>
<protein>
    <submittedName>
        <fullName evidence="2">Jg12699 protein</fullName>
    </submittedName>
</protein>
<feature type="region of interest" description="Disordered" evidence="1">
    <location>
        <begin position="92"/>
        <end position="119"/>
    </location>
</feature>
<keyword evidence="3" id="KW-1185">Reference proteome</keyword>
<dbReference type="AlphaFoldDB" id="A0A8S4RXS4"/>
<evidence type="ECO:0000313" key="3">
    <source>
        <dbReference type="Proteomes" id="UP000838756"/>
    </source>
</evidence>
<comment type="caution">
    <text evidence="2">The sequence shown here is derived from an EMBL/GenBank/DDBJ whole genome shotgun (WGS) entry which is preliminary data.</text>
</comment>
<dbReference type="EMBL" id="CAKXAJ010025773">
    <property type="protein sequence ID" value="CAH2243785.1"/>
    <property type="molecule type" value="Genomic_DNA"/>
</dbReference>
<evidence type="ECO:0000313" key="2">
    <source>
        <dbReference type="EMBL" id="CAH2243785.1"/>
    </source>
</evidence>